<evidence type="ECO:0000313" key="2">
    <source>
        <dbReference type="Proteomes" id="UP000007722"/>
    </source>
</evidence>
<dbReference type="AlphaFoldDB" id="D7DU56"/>
<sequence>MTKSIKKDDKINVEKVDVSNSIEEELDEVNSLRNQMLSKGTVNVSKYAKRRGVILPVYLSNNSYAKLCENCEDTSYFSKLYGLLKDFRHIIQEEQKPFIMFTHRINNETLEFMAILYNEDNEKAWYLISPEYSFYNYLRNLM</sequence>
<accession>D7DU56</accession>
<reference evidence="1 2" key="1">
    <citation type="submission" date="2010-05" db="EMBL/GenBank/DDBJ databases">
        <title>Complete sequence of Methanococcus voltae A3.</title>
        <authorList>
            <consortium name="US DOE Joint Genome Institute"/>
            <person name="Lucas S."/>
            <person name="Copeland A."/>
            <person name="Lapidus A."/>
            <person name="Cheng J.-F."/>
            <person name="Bruce D."/>
            <person name="Goodwin L."/>
            <person name="Pitluck S."/>
            <person name="Lowry S."/>
            <person name="Clum A."/>
            <person name="Land M."/>
            <person name="Hauser L."/>
            <person name="Kyrpides N."/>
            <person name="Mikhailova N."/>
            <person name="Whitman W.B."/>
            <person name="Woyke T."/>
        </authorList>
    </citation>
    <scope>NUCLEOTIDE SEQUENCE [LARGE SCALE GENOMIC DNA]</scope>
    <source>
        <strain evidence="2">ATCC BAA-1334 / A3</strain>
    </source>
</reference>
<proteinExistence type="predicted"/>
<protein>
    <submittedName>
        <fullName evidence="1">Uncharacterized protein</fullName>
    </submittedName>
</protein>
<gene>
    <name evidence="1" type="ordered locus">Mvol_1009</name>
</gene>
<dbReference type="KEGG" id="mvo:Mvol_1009"/>
<dbReference type="Proteomes" id="UP000007722">
    <property type="component" value="Chromosome"/>
</dbReference>
<dbReference type="EMBL" id="CP002057">
    <property type="protein sequence ID" value="ADI36666.1"/>
    <property type="molecule type" value="Genomic_DNA"/>
</dbReference>
<dbReference type="OrthoDB" id="59487at2157"/>
<name>D7DU56_METV3</name>
<dbReference type="InParanoid" id="D7DU56"/>
<organism evidence="1 2">
    <name type="scientific">Methanococcus voltae (strain ATCC BAA-1334 / A3)</name>
    <dbReference type="NCBI Taxonomy" id="456320"/>
    <lineage>
        <taxon>Archaea</taxon>
        <taxon>Methanobacteriati</taxon>
        <taxon>Methanobacteriota</taxon>
        <taxon>Methanomada group</taxon>
        <taxon>Methanococci</taxon>
        <taxon>Methanococcales</taxon>
        <taxon>Methanococcaceae</taxon>
        <taxon>Methanococcus</taxon>
    </lineage>
</organism>
<evidence type="ECO:0000313" key="1">
    <source>
        <dbReference type="EMBL" id="ADI36666.1"/>
    </source>
</evidence>
<dbReference type="eggNOG" id="arCOG07962">
    <property type="taxonomic scope" value="Archaea"/>
</dbReference>
<dbReference type="HOGENOM" id="CLU_1811481_0_0_2"/>
<keyword evidence="2" id="KW-1185">Reference proteome</keyword>